<evidence type="ECO:0000256" key="1">
    <source>
        <dbReference type="SAM" id="MobiDB-lite"/>
    </source>
</evidence>
<feature type="region of interest" description="Disordered" evidence="1">
    <location>
        <begin position="36"/>
        <end position="68"/>
    </location>
</feature>
<evidence type="ECO:0000313" key="4">
    <source>
        <dbReference type="EMBL" id="KAL2096180.1"/>
    </source>
</evidence>
<evidence type="ECO:0000313" key="5">
    <source>
        <dbReference type="Proteomes" id="UP001591681"/>
    </source>
</evidence>
<organism evidence="4 5">
    <name type="scientific">Coilia grayii</name>
    <name type="common">Gray's grenadier anchovy</name>
    <dbReference type="NCBI Taxonomy" id="363190"/>
    <lineage>
        <taxon>Eukaryota</taxon>
        <taxon>Metazoa</taxon>
        <taxon>Chordata</taxon>
        <taxon>Craniata</taxon>
        <taxon>Vertebrata</taxon>
        <taxon>Euteleostomi</taxon>
        <taxon>Actinopterygii</taxon>
        <taxon>Neopterygii</taxon>
        <taxon>Teleostei</taxon>
        <taxon>Clupei</taxon>
        <taxon>Clupeiformes</taxon>
        <taxon>Clupeoidei</taxon>
        <taxon>Engraulidae</taxon>
        <taxon>Coilinae</taxon>
        <taxon>Coilia</taxon>
    </lineage>
</organism>
<dbReference type="InterPro" id="IPR022175">
    <property type="entry name" value="BCAS3_dom"/>
</dbReference>
<evidence type="ECO:0008006" key="6">
    <source>
        <dbReference type="Google" id="ProtNLM"/>
    </source>
</evidence>
<reference evidence="4 5" key="1">
    <citation type="submission" date="2024-09" db="EMBL/GenBank/DDBJ databases">
        <title>A chromosome-level genome assembly of Gray's grenadier anchovy, Coilia grayii.</title>
        <authorList>
            <person name="Fu Z."/>
        </authorList>
    </citation>
    <scope>NUCLEOTIDE SEQUENCE [LARGE SCALE GENOMIC DNA]</scope>
    <source>
        <strain evidence="4">G4</strain>
        <tissue evidence="4">Muscle</tissue>
    </source>
</reference>
<feature type="compositionally biased region" description="Pro residues" evidence="1">
    <location>
        <begin position="41"/>
        <end position="62"/>
    </location>
</feature>
<comment type="caution">
    <text evidence="4">The sequence shown here is derived from an EMBL/GenBank/DDBJ whole genome shotgun (WGS) entry which is preliminary data.</text>
</comment>
<dbReference type="PANTHER" id="PTHR13268:SF0">
    <property type="entry name" value="BCAS3 MICROTUBULE ASSOCIATED CELL MIGRATION FACTOR"/>
    <property type="match status" value="1"/>
</dbReference>
<dbReference type="Pfam" id="PF12490">
    <property type="entry name" value="BCAS3"/>
    <property type="match status" value="1"/>
</dbReference>
<feature type="region of interest" description="Disordered" evidence="1">
    <location>
        <begin position="253"/>
        <end position="274"/>
    </location>
</feature>
<feature type="domain" description="BCAS3" evidence="2">
    <location>
        <begin position="274"/>
        <end position="314"/>
    </location>
</feature>
<dbReference type="InterPro" id="IPR045142">
    <property type="entry name" value="BCAS3-like"/>
</dbReference>
<dbReference type="PANTHER" id="PTHR13268">
    <property type="entry name" value="BREAST CARCINOMA AMPLIFIED SEQUENCE 3"/>
    <property type="match status" value="1"/>
</dbReference>
<gene>
    <name evidence="4" type="ORF">ACEWY4_008328</name>
</gene>
<feature type="domain" description="BCAS3 WD40" evidence="3">
    <location>
        <begin position="53"/>
        <end position="106"/>
    </location>
</feature>
<dbReference type="AlphaFoldDB" id="A0ABD1KAI9"/>
<keyword evidence="5" id="KW-1185">Reference proteome</keyword>
<name>A0ABD1KAI9_9TELE</name>
<evidence type="ECO:0000259" key="2">
    <source>
        <dbReference type="Pfam" id="PF12490"/>
    </source>
</evidence>
<dbReference type="InterPro" id="IPR048382">
    <property type="entry name" value="BCAS3_WD40"/>
</dbReference>
<dbReference type="EMBL" id="JBHFQA010000007">
    <property type="protein sequence ID" value="KAL2096180.1"/>
    <property type="molecule type" value="Genomic_DNA"/>
</dbReference>
<accession>A0ABD1KAI9</accession>
<dbReference type="Proteomes" id="UP001591681">
    <property type="component" value="Unassembled WGS sequence"/>
</dbReference>
<dbReference type="Pfam" id="PF21034">
    <property type="entry name" value="BCAS3_WD40"/>
    <property type="match status" value="1"/>
</dbReference>
<evidence type="ECO:0000259" key="3">
    <source>
        <dbReference type="Pfam" id="PF21034"/>
    </source>
</evidence>
<proteinExistence type="predicted"/>
<sequence length="456" mass="49078">MMNTGGGGGGEGKGGGVVVVLGADVVTLHLEVISPNQQSATPPPPISFHPQPPSLSPPPPHSPASAKLNSQDAYNNFANNNMGNPRLSPLPSLTTVLPLAQIKQPMTLGTITKRTGKAKPPPQISPSKSSGGEFCVAAVFAPSRSWFITNPNMKREKDQSRQSVVDSLYILSCYGNLVEHVLEPRPISTAQKISDDTPLELITSPRACWTLARTPQWNELQPPFNSNHPLVLASDLVQYYQYLLAGLVPPGSPGPITRHESYDSLASDHSGPDDEEWLSQVEIVTHTGPHRRLWMGPQFQFKTIHPSGQTTVISSSSSVLQSQGPSDTQQPLLDFDTDDLDLHSLRIQPVRSEPVSMPGSSRLVGDRRGQSIDTGSAAVQEEPGQAGLLWADAYQSACDCSALRLAADPGVAPPLITRRTSPTAHHFLVSARQQAARRIDDPTLAPWRSGRKEGFA</sequence>
<protein>
    <recommendedName>
        <fullName evidence="6">BCAS3 domain-containing protein</fullName>
    </recommendedName>
</protein>